<dbReference type="EMBL" id="LN885086">
    <property type="protein sequence ID" value="CUQ65245.1"/>
    <property type="molecule type" value="Genomic_DNA"/>
</dbReference>
<keyword evidence="2" id="KW-1185">Reference proteome</keyword>
<organism evidence="1 2">
    <name type="scientific">Candidatus Nitrospira inopinata</name>
    <dbReference type="NCBI Taxonomy" id="1715989"/>
    <lineage>
        <taxon>Bacteria</taxon>
        <taxon>Pseudomonadati</taxon>
        <taxon>Nitrospirota</taxon>
        <taxon>Nitrospiria</taxon>
        <taxon>Nitrospirales</taxon>
        <taxon>Nitrospiraceae</taxon>
        <taxon>Nitrospira</taxon>
    </lineage>
</organism>
<proteinExistence type="predicted"/>
<gene>
    <name evidence="1" type="ORF">NITINOP_0269</name>
</gene>
<evidence type="ECO:0000313" key="1">
    <source>
        <dbReference type="EMBL" id="CUQ65245.1"/>
    </source>
</evidence>
<dbReference type="AlphaFoldDB" id="A0A0S4KPG5"/>
<dbReference type="STRING" id="1715989.NITINOP_0269"/>
<accession>A0A0S4KPG5</accession>
<dbReference type="Proteomes" id="UP000066284">
    <property type="component" value="Chromosome 1"/>
</dbReference>
<evidence type="ECO:0000313" key="2">
    <source>
        <dbReference type="Proteomes" id="UP000066284"/>
    </source>
</evidence>
<sequence length="92" mass="10057">MVGYSYYSITTGRQAFIWDPSHGMRSLLDVLITDYGLGSQLTGWSLTSATAISPDGRHIVGLGINPNRRFEAWLVRNLDPIPLPAAVTGHSE</sequence>
<name>A0A0S4KPG5_9BACT</name>
<protein>
    <submittedName>
        <fullName evidence="1">Putative extracellular repeat, HAF family</fullName>
    </submittedName>
</protein>
<reference evidence="2" key="1">
    <citation type="submission" date="2015-09" db="EMBL/GenBank/DDBJ databases">
        <authorList>
            <person name="Daims H."/>
        </authorList>
    </citation>
    <scope>NUCLEOTIDE SEQUENCE [LARGE SCALE GENOMIC DNA]</scope>
</reference>
<dbReference type="KEGG" id="nio:NITINOP_0269"/>